<dbReference type="AlphaFoldDB" id="A0A2M8VZN8"/>
<accession>A0A2M8VZN8</accession>
<feature type="binding site" evidence="6">
    <location>
        <begin position="276"/>
        <end position="283"/>
    </location>
    <ligand>
        <name>FAD</name>
        <dbReference type="ChEBI" id="CHEBI:57692"/>
    </ligand>
</feature>
<evidence type="ECO:0000313" key="9">
    <source>
        <dbReference type="EMBL" id="PJI83321.1"/>
    </source>
</evidence>
<dbReference type="InterPro" id="IPR036155">
    <property type="entry name" value="Crypto/Photolyase_N_sf"/>
</dbReference>
<feature type="binding site" evidence="6">
    <location>
        <begin position="372"/>
        <end position="374"/>
    </location>
    <ligand>
        <name>FAD</name>
        <dbReference type="ChEBI" id="CHEBI:57692"/>
    </ligand>
</feature>
<dbReference type="InterPro" id="IPR036134">
    <property type="entry name" value="Crypto/Photolyase_FAD-like_sf"/>
</dbReference>
<name>A0A2M8VZN8_9BURK</name>
<dbReference type="EMBL" id="PGTX01000001">
    <property type="protein sequence ID" value="PJI83321.1"/>
    <property type="molecule type" value="Genomic_DNA"/>
</dbReference>
<reference evidence="9 10" key="1">
    <citation type="submission" date="2017-11" db="EMBL/GenBank/DDBJ databases">
        <title>Genomic Encyclopedia of Type Strains, Phase III (KMG-III): the genomes of soil and plant-associated and newly described type strains.</title>
        <authorList>
            <person name="Whitman W."/>
        </authorList>
    </citation>
    <scope>NUCLEOTIDE SEQUENCE [LARGE SCALE GENOMIC DNA]</scope>
    <source>
        <strain evidence="9 10">UB-Domo-W1</strain>
    </source>
</reference>
<keyword evidence="3 6" id="KW-0285">Flavoprotein</keyword>
<evidence type="ECO:0000256" key="7">
    <source>
        <dbReference type="RuleBase" id="RU367151"/>
    </source>
</evidence>
<evidence type="ECO:0000256" key="6">
    <source>
        <dbReference type="PIRSR" id="PIRSR602081-1"/>
    </source>
</evidence>
<dbReference type="InterPro" id="IPR002081">
    <property type="entry name" value="Cryptochrome/DNA_photolyase_1"/>
</dbReference>
<gene>
    <name evidence="9" type="ORF">B0G85_0718</name>
</gene>
<dbReference type="PROSITE" id="PS51645">
    <property type="entry name" value="PHR_CRY_ALPHA_BETA"/>
    <property type="match status" value="1"/>
</dbReference>
<keyword evidence="10" id="KW-1185">Reference proteome</keyword>
<comment type="cofactor">
    <cofactor evidence="7">
        <name>(6R)-5,10-methylene-5,6,7,8-tetrahydrofolate</name>
        <dbReference type="ChEBI" id="CHEBI:15636"/>
    </cofactor>
    <text evidence="7">Binds 1 5,10-methenyltetrahydrofolate (MTHF) per subunit.</text>
</comment>
<feature type="binding site" evidence="6">
    <location>
        <begin position="236"/>
        <end position="240"/>
    </location>
    <ligand>
        <name>FAD</name>
        <dbReference type="ChEBI" id="CHEBI:57692"/>
    </ligand>
</feature>
<dbReference type="OrthoDB" id="9772484at2"/>
<protein>
    <recommendedName>
        <fullName evidence="2 7">Cryptochrome DASH</fullName>
    </recommendedName>
</protein>
<evidence type="ECO:0000256" key="3">
    <source>
        <dbReference type="ARBA" id="ARBA00022630"/>
    </source>
</evidence>
<keyword evidence="9" id="KW-0456">Lyase</keyword>
<dbReference type="InterPro" id="IPR014133">
    <property type="entry name" value="Cry_DASH"/>
</dbReference>
<evidence type="ECO:0000256" key="5">
    <source>
        <dbReference type="ARBA" id="ARBA00022991"/>
    </source>
</evidence>
<dbReference type="NCBIfam" id="TIGR02765">
    <property type="entry name" value="crypto_DASH"/>
    <property type="match status" value="1"/>
</dbReference>
<dbReference type="InterPro" id="IPR006050">
    <property type="entry name" value="DNA_photolyase_N"/>
</dbReference>
<dbReference type="GO" id="GO:0003677">
    <property type="term" value="F:DNA binding"/>
    <property type="evidence" value="ECO:0007669"/>
    <property type="project" value="TreeGrafter"/>
</dbReference>
<dbReference type="GO" id="GO:0071949">
    <property type="term" value="F:FAD binding"/>
    <property type="evidence" value="ECO:0007669"/>
    <property type="project" value="TreeGrafter"/>
</dbReference>
<evidence type="ECO:0000256" key="4">
    <source>
        <dbReference type="ARBA" id="ARBA00022827"/>
    </source>
</evidence>
<comment type="caution">
    <text evidence="9">The sequence shown here is derived from an EMBL/GenBank/DDBJ whole genome shotgun (WGS) entry which is preliminary data.</text>
</comment>
<organism evidence="9 10">
    <name type="scientific">Polynucleobacter brandtiae</name>
    <dbReference type="NCBI Taxonomy" id="1938816"/>
    <lineage>
        <taxon>Bacteria</taxon>
        <taxon>Pseudomonadati</taxon>
        <taxon>Pseudomonadota</taxon>
        <taxon>Betaproteobacteria</taxon>
        <taxon>Burkholderiales</taxon>
        <taxon>Burkholderiaceae</taxon>
        <taxon>Polynucleobacter</taxon>
    </lineage>
</organism>
<feature type="binding site" evidence="6">
    <location>
        <position position="223"/>
    </location>
    <ligand>
        <name>FAD</name>
        <dbReference type="ChEBI" id="CHEBI:57692"/>
    </ligand>
</feature>
<dbReference type="GO" id="GO:0000719">
    <property type="term" value="P:photoreactive repair"/>
    <property type="evidence" value="ECO:0007669"/>
    <property type="project" value="TreeGrafter"/>
</dbReference>
<evidence type="ECO:0000259" key="8">
    <source>
        <dbReference type="PROSITE" id="PS51645"/>
    </source>
</evidence>
<comment type="cofactor">
    <cofactor evidence="6 7">
        <name>FAD</name>
        <dbReference type="ChEBI" id="CHEBI:57692"/>
    </cofactor>
    <text evidence="6 7">Binds 1 FAD per subunit.</text>
</comment>
<sequence length="418" mass="48320">MKVLIYWFRNDLRLSDNPAFTQACLAADSLLPVYIHQLSNNELNEYGFKRVSHHRQEFVRQSLDQLRRQLRGLGSDLLEYEGRPEVVLAELAKVMSAQAIYCEQIEAPQEIDQVAVLQDLGIEVNEFWQSSMLSPQDLPFDLEAMPDMFTQFRREVEAVKLRNAEPIPEPATCPPLPQSIDAIGDKALPSTSPPLVNTGYPGGEEAAMLHLKRYLELRFPDSYKQTRNQLMGQDFSSKFSLWLASGCISARVIASELAVYETQFGANEGTYWLWFELLWRDYFRFIHFKYGKKLYRAQGLSKQTTKPFDSLKYRQWTSGNTGQPLIDAGMHELERTGYLSNRLRQVVASYWIYDMDGDWRAGAAWFEAQLIDYDVYSNQGNWLYIAGRGTDPRGGRPFNVVKQMRDHDPHGVYQEHWR</sequence>
<dbReference type="SUPFAM" id="SSF52425">
    <property type="entry name" value="Cryptochrome/photolyase, N-terminal domain"/>
    <property type="match status" value="1"/>
</dbReference>
<keyword evidence="4 6" id="KW-0274">FAD</keyword>
<comment type="similarity">
    <text evidence="1 7">Belongs to the DNA photolyase class-1 family.</text>
</comment>
<dbReference type="Gene3D" id="3.40.50.620">
    <property type="entry name" value="HUPs"/>
    <property type="match status" value="1"/>
</dbReference>
<dbReference type="GO" id="GO:0003904">
    <property type="term" value="F:deoxyribodipyrimidine photo-lyase activity"/>
    <property type="evidence" value="ECO:0007669"/>
    <property type="project" value="TreeGrafter"/>
</dbReference>
<dbReference type="Pfam" id="PF00875">
    <property type="entry name" value="DNA_photolyase"/>
    <property type="match status" value="1"/>
</dbReference>
<feature type="domain" description="Photolyase/cryptochrome alpha/beta" evidence="8">
    <location>
        <begin position="2"/>
        <end position="132"/>
    </location>
</feature>
<evidence type="ECO:0000256" key="2">
    <source>
        <dbReference type="ARBA" id="ARBA00017881"/>
    </source>
</evidence>
<dbReference type="SUPFAM" id="SSF48173">
    <property type="entry name" value="Cryptochrome/photolyase FAD-binding domain"/>
    <property type="match status" value="1"/>
</dbReference>
<dbReference type="PRINTS" id="PR00147">
    <property type="entry name" value="DNAPHOTLYASE"/>
</dbReference>
<comment type="function">
    <text evidence="7">May have a photoreceptor function.</text>
</comment>
<dbReference type="Gene3D" id="1.25.40.80">
    <property type="match status" value="1"/>
</dbReference>
<dbReference type="RefSeq" id="WP_100379033.1">
    <property type="nucleotide sequence ID" value="NZ_CBCSBW010000001.1"/>
</dbReference>
<dbReference type="PANTHER" id="PTHR11455:SF22">
    <property type="entry name" value="CRYPTOCHROME DASH"/>
    <property type="match status" value="1"/>
</dbReference>
<dbReference type="Gene3D" id="1.10.579.10">
    <property type="entry name" value="DNA Cyclobutane Dipyrimidine Photolyase, subunit A, domain 3"/>
    <property type="match status" value="1"/>
</dbReference>
<keyword evidence="5 7" id="KW-0157">Chromophore</keyword>
<evidence type="ECO:0000313" key="10">
    <source>
        <dbReference type="Proteomes" id="UP000229366"/>
    </source>
</evidence>
<dbReference type="InterPro" id="IPR014729">
    <property type="entry name" value="Rossmann-like_a/b/a_fold"/>
</dbReference>
<proteinExistence type="inferred from homology"/>
<dbReference type="Pfam" id="PF03441">
    <property type="entry name" value="FAD_binding_7"/>
    <property type="match status" value="1"/>
</dbReference>
<dbReference type="PANTHER" id="PTHR11455">
    <property type="entry name" value="CRYPTOCHROME"/>
    <property type="match status" value="1"/>
</dbReference>
<dbReference type="InterPro" id="IPR005101">
    <property type="entry name" value="Cryptochr/Photolyase_FAD-bd"/>
</dbReference>
<evidence type="ECO:0000256" key="1">
    <source>
        <dbReference type="ARBA" id="ARBA00005862"/>
    </source>
</evidence>
<dbReference type="Proteomes" id="UP000229366">
    <property type="component" value="Unassembled WGS sequence"/>
</dbReference>